<evidence type="ECO:0000256" key="5">
    <source>
        <dbReference type="ARBA" id="ARBA00022840"/>
    </source>
</evidence>
<protein>
    <recommendedName>
        <fullName evidence="1 6">Inositol-pentakisphosphate 2-kinase</fullName>
        <ecNumber evidence="1 6">2.7.1.158</ecNumber>
    </recommendedName>
</protein>
<reference evidence="7 8" key="1">
    <citation type="journal article" date="2015" name="Parasit. Vectors">
        <title>Draft genome of the scabies mite.</title>
        <authorList>
            <person name="Rider S.D.Jr."/>
            <person name="Morgan M.S."/>
            <person name="Arlian L.G."/>
        </authorList>
    </citation>
    <scope>NUCLEOTIDE SEQUENCE [LARGE SCALE GENOMIC DNA]</scope>
    <source>
        <strain evidence="7">Arlian Lab</strain>
    </source>
</reference>
<dbReference type="Proteomes" id="UP000616769">
    <property type="component" value="Unassembled WGS sequence"/>
</dbReference>
<comment type="domain">
    <text evidence="6">The EXKPK motif is conserved in inositol-pentakisphosphate 2-kinases of both family 1 and 2.</text>
</comment>
<dbReference type="GO" id="GO:0032958">
    <property type="term" value="P:inositol phosphate biosynthetic process"/>
    <property type="evidence" value="ECO:0007669"/>
    <property type="project" value="TreeGrafter"/>
</dbReference>
<evidence type="ECO:0000313" key="7">
    <source>
        <dbReference type="EMBL" id="KPM10234.1"/>
    </source>
</evidence>
<keyword evidence="5 6" id="KW-0067">ATP-binding</keyword>
<comment type="caution">
    <text evidence="7">The sequence shown here is derived from an EMBL/GenBank/DDBJ whole genome shotgun (WGS) entry which is preliminary data.</text>
</comment>
<evidence type="ECO:0000256" key="3">
    <source>
        <dbReference type="ARBA" id="ARBA00022741"/>
    </source>
</evidence>
<dbReference type="EC" id="2.7.1.158" evidence="1 6"/>
<comment type="catalytic activity">
    <reaction evidence="6">
        <text>1D-myo-inositol 1,3,4,5,6-pentakisphosphate + ATP = 1D-myo-inositol hexakisphosphate + ADP + H(+)</text>
        <dbReference type="Rhea" id="RHEA:20313"/>
        <dbReference type="ChEBI" id="CHEBI:15378"/>
        <dbReference type="ChEBI" id="CHEBI:30616"/>
        <dbReference type="ChEBI" id="CHEBI:57733"/>
        <dbReference type="ChEBI" id="CHEBI:58130"/>
        <dbReference type="ChEBI" id="CHEBI:456216"/>
        <dbReference type="EC" id="2.7.1.158"/>
    </reaction>
</comment>
<name>A0A132AGW9_SARSC</name>
<dbReference type="PANTHER" id="PTHR14456:SF2">
    <property type="entry name" value="INOSITOL-PENTAKISPHOSPHATE 2-KINASE"/>
    <property type="match status" value="1"/>
</dbReference>
<dbReference type="GO" id="GO:0035299">
    <property type="term" value="F:inositol-1,3,4,5,6-pentakisphosphate 2-kinase activity"/>
    <property type="evidence" value="ECO:0007669"/>
    <property type="project" value="UniProtKB-EC"/>
</dbReference>
<evidence type="ECO:0000256" key="1">
    <source>
        <dbReference type="ARBA" id="ARBA00012023"/>
    </source>
</evidence>
<dbReference type="GO" id="GO:0005524">
    <property type="term" value="F:ATP binding"/>
    <property type="evidence" value="ECO:0007669"/>
    <property type="project" value="UniProtKB-KW"/>
</dbReference>
<dbReference type="EMBL" id="JXLN01014777">
    <property type="protein sequence ID" value="KPM10234.1"/>
    <property type="molecule type" value="Genomic_DNA"/>
</dbReference>
<dbReference type="GO" id="GO:0005634">
    <property type="term" value="C:nucleus"/>
    <property type="evidence" value="ECO:0007669"/>
    <property type="project" value="TreeGrafter"/>
</dbReference>
<sequence>MKTTAEDTSCIIHQKIPLNVSKQSYLKCVCKGLCSRRLSSRSLLHSILQAQKLDQLDSFKAIKLFELLSFRYDRFKKNLSIDRNNGDDRVVEESFNKFILQNFQELYQLWMFSLSLTAKDCSIMIALHRLDSDTKQLELFEIATSQPSSTSSSSTTMFDVFDEITEKYFLTKLAIIDLDFKPPIKIHRTLHNDRRMIDAFFDFLYRNHFSLPKNLSRIKLNHCDFERRSFSNQ</sequence>
<evidence type="ECO:0000256" key="6">
    <source>
        <dbReference type="RuleBase" id="RU364126"/>
    </source>
</evidence>
<dbReference type="InterPro" id="IPR009286">
    <property type="entry name" value="Ins_P5_2-kin"/>
</dbReference>
<keyword evidence="2 6" id="KW-0808">Transferase</keyword>
<evidence type="ECO:0000256" key="4">
    <source>
        <dbReference type="ARBA" id="ARBA00022777"/>
    </source>
</evidence>
<keyword evidence="4 6" id="KW-0418">Kinase</keyword>
<dbReference type="OrthoDB" id="272370at2759"/>
<accession>A0A132AGW9</accession>
<comment type="function">
    <text evidence="6">Phosphorylates Ins(1,3,4,5,6)P5 at position 2 to form Ins(1,2,3,4,5,6)P6 (InsP6 or phytate).</text>
</comment>
<keyword evidence="3 6" id="KW-0547">Nucleotide-binding</keyword>
<dbReference type="VEuPathDB" id="VectorBase:SSCA003591"/>
<gene>
    <name evidence="7" type="ORF">QR98_0087850</name>
</gene>
<dbReference type="AlphaFoldDB" id="A0A132AGW9"/>
<dbReference type="Pfam" id="PF06090">
    <property type="entry name" value="Ins_P5_2-kin"/>
    <property type="match status" value="1"/>
</dbReference>
<dbReference type="PANTHER" id="PTHR14456">
    <property type="entry name" value="INOSITOL POLYPHOSPHATE KINASE 1"/>
    <property type="match status" value="1"/>
</dbReference>
<evidence type="ECO:0000313" key="8">
    <source>
        <dbReference type="Proteomes" id="UP000616769"/>
    </source>
</evidence>
<organism evidence="7 8">
    <name type="scientific">Sarcoptes scabiei</name>
    <name type="common">Itch mite</name>
    <name type="synonym">Acarus scabiei</name>
    <dbReference type="NCBI Taxonomy" id="52283"/>
    <lineage>
        <taxon>Eukaryota</taxon>
        <taxon>Metazoa</taxon>
        <taxon>Ecdysozoa</taxon>
        <taxon>Arthropoda</taxon>
        <taxon>Chelicerata</taxon>
        <taxon>Arachnida</taxon>
        <taxon>Acari</taxon>
        <taxon>Acariformes</taxon>
        <taxon>Sarcoptiformes</taxon>
        <taxon>Astigmata</taxon>
        <taxon>Psoroptidia</taxon>
        <taxon>Sarcoptoidea</taxon>
        <taxon>Sarcoptidae</taxon>
        <taxon>Sarcoptinae</taxon>
        <taxon>Sarcoptes</taxon>
    </lineage>
</organism>
<proteinExistence type="predicted"/>
<evidence type="ECO:0000256" key="2">
    <source>
        <dbReference type="ARBA" id="ARBA00022679"/>
    </source>
</evidence>